<dbReference type="InterPro" id="IPR011009">
    <property type="entry name" value="Kinase-like_dom_sf"/>
</dbReference>
<keyword evidence="2" id="KW-0808">Transferase</keyword>
<dbReference type="SUPFAM" id="SSF56112">
    <property type="entry name" value="Protein kinase-like (PK-like)"/>
    <property type="match status" value="1"/>
</dbReference>
<dbReference type="RefSeq" id="WP_164194870.1">
    <property type="nucleotide sequence ID" value="NZ_JAAGMR010000330.1"/>
</dbReference>
<reference evidence="2 3" key="1">
    <citation type="submission" date="2020-01" db="EMBL/GenBank/DDBJ databases">
        <title>Insect and environment-associated Actinomycetes.</title>
        <authorList>
            <person name="Currrie C."/>
            <person name="Chevrette M."/>
            <person name="Carlson C."/>
            <person name="Stubbendieck R."/>
            <person name="Wendt-Pienkowski E."/>
        </authorList>
    </citation>
    <scope>NUCLEOTIDE SEQUENCE [LARGE SCALE GENOMIC DNA]</scope>
    <source>
        <strain evidence="2 3">SID7754</strain>
    </source>
</reference>
<accession>A0A7K3R0L3</accession>
<feature type="domain" description="Aminoglycoside phosphotransferase" evidence="1">
    <location>
        <begin position="82"/>
        <end position="238"/>
    </location>
</feature>
<protein>
    <submittedName>
        <fullName evidence="2">Phosphotransferase</fullName>
    </submittedName>
</protein>
<dbReference type="Gene3D" id="3.90.1200.10">
    <property type="match status" value="1"/>
</dbReference>
<evidence type="ECO:0000259" key="1">
    <source>
        <dbReference type="Pfam" id="PF01636"/>
    </source>
</evidence>
<dbReference type="AlphaFoldDB" id="A0A7K3R0L3"/>
<dbReference type="InterPro" id="IPR002575">
    <property type="entry name" value="Aminoglycoside_PTrfase"/>
</dbReference>
<organism evidence="2 3">
    <name type="scientific">Streptomyces bauhiniae</name>
    <dbReference type="NCBI Taxonomy" id="2340725"/>
    <lineage>
        <taxon>Bacteria</taxon>
        <taxon>Bacillati</taxon>
        <taxon>Actinomycetota</taxon>
        <taxon>Actinomycetes</taxon>
        <taxon>Kitasatosporales</taxon>
        <taxon>Streptomycetaceae</taxon>
        <taxon>Streptomyces</taxon>
    </lineage>
</organism>
<gene>
    <name evidence="2" type="ORF">G3I21_29150</name>
</gene>
<sequence>MRAFTNPSELRRLVRDGLGPGCRVTGAERLRGGSKKGVYRLALAGAGSPPTVIAYSWAPQENYWPGVPTPHASGLAPSLSAHHTLQAAGVRTPHVLYASEPDNLALVEDIPGDTLETAFTSDPVRAAKALTGLSVTLDHMAAHASPADHTSEDLTLTRALDDLAEAAARDPRINAAATALTDRLHELHAALTPRATHSLVHGELGPDHVLLTPDALPVLIDIESLTHSDPEQEHAYLRLRFGPHYAPLSRPALDPTRLSLHTLALHLSLVAGPLRLLDGDFPHRDAMRGIAEHNTREALRLVGMPGSGEAGT</sequence>
<comment type="caution">
    <text evidence="2">The sequence shown here is derived from an EMBL/GenBank/DDBJ whole genome shotgun (WGS) entry which is preliminary data.</text>
</comment>
<name>A0A7K3R0L3_9ACTN</name>
<dbReference type="GO" id="GO:0016740">
    <property type="term" value="F:transferase activity"/>
    <property type="evidence" value="ECO:0007669"/>
    <property type="project" value="UniProtKB-KW"/>
</dbReference>
<evidence type="ECO:0000313" key="2">
    <source>
        <dbReference type="EMBL" id="NEB95700.1"/>
    </source>
</evidence>
<dbReference type="Pfam" id="PF01636">
    <property type="entry name" value="APH"/>
    <property type="match status" value="1"/>
</dbReference>
<dbReference type="EMBL" id="JAAGMR010000330">
    <property type="protein sequence ID" value="NEB95700.1"/>
    <property type="molecule type" value="Genomic_DNA"/>
</dbReference>
<evidence type="ECO:0000313" key="3">
    <source>
        <dbReference type="Proteomes" id="UP000470520"/>
    </source>
</evidence>
<proteinExistence type="predicted"/>
<dbReference type="Proteomes" id="UP000470520">
    <property type="component" value="Unassembled WGS sequence"/>
</dbReference>